<dbReference type="HAMAP" id="MF_00735">
    <property type="entry name" value="Methyltr_PrmA"/>
    <property type="match status" value="1"/>
</dbReference>
<dbReference type="InterPro" id="IPR029063">
    <property type="entry name" value="SAM-dependent_MTases_sf"/>
</dbReference>
<dbReference type="InterPro" id="IPR004498">
    <property type="entry name" value="Ribosomal_PrmA_MeTrfase"/>
</dbReference>
<comment type="subcellular location">
    <subcellularLocation>
        <location evidence="6">Cytoplasm</location>
    </subcellularLocation>
</comment>
<dbReference type="SUPFAM" id="SSF53335">
    <property type="entry name" value="S-adenosyl-L-methionine-dependent methyltransferases"/>
    <property type="match status" value="1"/>
</dbReference>
<reference evidence="8" key="1">
    <citation type="submission" date="2016-09" db="EMBL/GenBank/DDBJ databases">
        <title>Acidihalobacter prosperus F5.</title>
        <authorList>
            <person name="Khaleque H.N."/>
            <person name="Ramsay J.P."/>
            <person name="Kaksonen A.H."/>
            <person name="Boxall N.J."/>
            <person name="Watkin E.L.J."/>
        </authorList>
    </citation>
    <scope>NUCLEOTIDE SEQUENCE [LARGE SCALE GENOMIC DNA]</scope>
    <source>
        <strain evidence="8">F5</strain>
    </source>
</reference>
<dbReference type="Pfam" id="PF06325">
    <property type="entry name" value="PrmA"/>
    <property type="match status" value="1"/>
</dbReference>
<keyword evidence="2 6" id="KW-0963">Cytoplasm</keyword>
<dbReference type="Proteomes" id="UP000095401">
    <property type="component" value="Chromosome"/>
</dbReference>
<dbReference type="PANTHER" id="PTHR43648">
    <property type="entry name" value="ELECTRON TRANSFER FLAVOPROTEIN BETA SUBUNIT LYSINE METHYLTRANSFERASE"/>
    <property type="match status" value="1"/>
</dbReference>
<feature type="binding site" evidence="6">
    <location>
        <position position="186"/>
    </location>
    <ligand>
        <name>S-adenosyl-L-methionine</name>
        <dbReference type="ChEBI" id="CHEBI:59789"/>
    </ligand>
</feature>
<evidence type="ECO:0000256" key="3">
    <source>
        <dbReference type="ARBA" id="ARBA00022603"/>
    </source>
</evidence>
<dbReference type="GO" id="GO:0032259">
    <property type="term" value="P:methylation"/>
    <property type="evidence" value="ECO:0007669"/>
    <property type="project" value="UniProtKB-KW"/>
</dbReference>
<feature type="binding site" evidence="6">
    <location>
        <position position="164"/>
    </location>
    <ligand>
        <name>S-adenosyl-L-methionine</name>
        <dbReference type="ChEBI" id="CHEBI:59789"/>
    </ligand>
</feature>
<evidence type="ECO:0000313" key="8">
    <source>
        <dbReference type="Proteomes" id="UP000095401"/>
    </source>
</evidence>
<dbReference type="CDD" id="cd02440">
    <property type="entry name" value="AdoMet_MTases"/>
    <property type="match status" value="1"/>
</dbReference>
<dbReference type="GO" id="GO:0016279">
    <property type="term" value="F:protein-lysine N-methyltransferase activity"/>
    <property type="evidence" value="ECO:0007669"/>
    <property type="project" value="TreeGrafter"/>
</dbReference>
<evidence type="ECO:0000313" key="7">
    <source>
        <dbReference type="EMBL" id="AOU97027.1"/>
    </source>
</evidence>
<keyword evidence="7" id="KW-0687">Ribonucleoprotein</keyword>
<dbReference type="NCBIfam" id="TIGR00406">
    <property type="entry name" value="prmA"/>
    <property type="match status" value="1"/>
</dbReference>
<feature type="binding site" evidence="6">
    <location>
        <position position="228"/>
    </location>
    <ligand>
        <name>S-adenosyl-L-methionine</name>
        <dbReference type="ChEBI" id="CHEBI:59789"/>
    </ligand>
</feature>
<dbReference type="InterPro" id="IPR050078">
    <property type="entry name" value="Ribosomal_L11_MeTrfase_PrmA"/>
</dbReference>
<evidence type="ECO:0000256" key="6">
    <source>
        <dbReference type="HAMAP-Rule" id="MF_00735"/>
    </source>
</evidence>
<dbReference type="AlphaFoldDB" id="A0A1D8IKQ7"/>
<keyword evidence="5 6" id="KW-0949">S-adenosyl-L-methionine</keyword>
<dbReference type="EMBL" id="CP017415">
    <property type="protein sequence ID" value="AOU97027.1"/>
    <property type="molecule type" value="Genomic_DNA"/>
</dbReference>
<dbReference type="EC" id="2.1.1.-" evidence="6"/>
<keyword evidence="8" id="KW-1185">Reference proteome</keyword>
<dbReference type="KEGG" id="aprs:BI364_02530"/>
<dbReference type="PIRSF" id="PIRSF000401">
    <property type="entry name" value="RPL11_MTase"/>
    <property type="match status" value="1"/>
</dbReference>
<evidence type="ECO:0000256" key="1">
    <source>
        <dbReference type="ARBA" id="ARBA00009741"/>
    </source>
</evidence>
<name>A0A1D8IKQ7_9GAMM</name>
<keyword evidence="3 6" id="KW-0489">Methyltransferase</keyword>
<comment type="function">
    <text evidence="6">Methylates ribosomal protein L11.</text>
</comment>
<dbReference type="Gene3D" id="3.40.50.150">
    <property type="entry name" value="Vaccinia Virus protein VP39"/>
    <property type="match status" value="1"/>
</dbReference>
<evidence type="ECO:0000256" key="5">
    <source>
        <dbReference type="ARBA" id="ARBA00022691"/>
    </source>
</evidence>
<accession>A0A1D8IKQ7</accession>
<protein>
    <recommendedName>
        <fullName evidence="6">Ribosomal protein L11 methyltransferase</fullName>
        <shortName evidence="6">L11 Mtase</shortName>
        <ecNumber evidence="6">2.1.1.-</ecNumber>
    </recommendedName>
</protein>
<dbReference type="PANTHER" id="PTHR43648:SF1">
    <property type="entry name" value="ELECTRON TRANSFER FLAVOPROTEIN BETA SUBUNIT LYSINE METHYLTRANSFERASE"/>
    <property type="match status" value="1"/>
</dbReference>
<keyword evidence="4 6" id="KW-0808">Transferase</keyword>
<comment type="catalytic activity">
    <reaction evidence="6">
        <text>L-lysyl-[protein] + 3 S-adenosyl-L-methionine = N(6),N(6),N(6)-trimethyl-L-lysyl-[protein] + 3 S-adenosyl-L-homocysteine + 3 H(+)</text>
        <dbReference type="Rhea" id="RHEA:54192"/>
        <dbReference type="Rhea" id="RHEA-COMP:9752"/>
        <dbReference type="Rhea" id="RHEA-COMP:13826"/>
        <dbReference type="ChEBI" id="CHEBI:15378"/>
        <dbReference type="ChEBI" id="CHEBI:29969"/>
        <dbReference type="ChEBI" id="CHEBI:57856"/>
        <dbReference type="ChEBI" id="CHEBI:59789"/>
        <dbReference type="ChEBI" id="CHEBI:61961"/>
    </reaction>
</comment>
<dbReference type="GO" id="GO:0005840">
    <property type="term" value="C:ribosome"/>
    <property type="evidence" value="ECO:0007669"/>
    <property type="project" value="UniProtKB-KW"/>
</dbReference>
<evidence type="ECO:0000256" key="2">
    <source>
        <dbReference type="ARBA" id="ARBA00022490"/>
    </source>
</evidence>
<dbReference type="RefSeq" id="WP_070077417.1">
    <property type="nucleotide sequence ID" value="NZ_CP017415.1"/>
</dbReference>
<gene>
    <name evidence="6" type="primary">prmA</name>
    <name evidence="7" type="ORF">BI364_02530</name>
</gene>
<keyword evidence="7" id="KW-0689">Ribosomal protein</keyword>
<dbReference type="GO" id="GO:0005829">
    <property type="term" value="C:cytosol"/>
    <property type="evidence" value="ECO:0007669"/>
    <property type="project" value="TreeGrafter"/>
</dbReference>
<sequence length="294" mass="31505">MPWQNLILTASAELAEALESRLMAAGALSVTLGDAGDAPVLEPGPGETPLWPEIMLTALFTAEADLMPLAVALQTEYALAQQPRTEALPDQDWIRAWMDDFKPMRFGKRVWVCPSWCEPPEPEAVNLRLDPGLAFGTGTHPTTSLCLQWLDGHLQPGGSVLDYGCGSGILAIAALKLGAQEAWAVDIDPQALTATRDNARRNDIDDTCLHIGQPEARGTWQADLVIANILSGPLIALADVLCDCVKPGGHLLLSGILATQADATANAYAGRIDWEPPAVHDGWVRLSGRRDHDA</sequence>
<proteinExistence type="inferred from homology"/>
<organism evidence="7 8">
    <name type="scientific">Acidihalobacter yilgarnensis</name>
    <dbReference type="NCBI Taxonomy" id="2819280"/>
    <lineage>
        <taxon>Bacteria</taxon>
        <taxon>Pseudomonadati</taxon>
        <taxon>Pseudomonadota</taxon>
        <taxon>Gammaproteobacteria</taxon>
        <taxon>Chromatiales</taxon>
        <taxon>Ectothiorhodospiraceae</taxon>
        <taxon>Acidihalobacter</taxon>
    </lineage>
</organism>
<comment type="similarity">
    <text evidence="1 6">Belongs to the methyltransferase superfamily. PrmA family.</text>
</comment>
<feature type="binding site" evidence="6">
    <location>
        <position position="143"/>
    </location>
    <ligand>
        <name>S-adenosyl-L-methionine</name>
        <dbReference type="ChEBI" id="CHEBI:59789"/>
    </ligand>
</feature>
<evidence type="ECO:0000256" key="4">
    <source>
        <dbReference type="ARBA" id="ARBA00022679"/>
    </source>
</evidence>